<protein>
    <recommendedName>
        <fullName evidence="4">6-pyruvoyltetrahydropterin synthase</fullName>
        <ecNumber evidence="4">4.2.3.12</ecNumber>
    </recommendedName>
</protein>
<evidence type="ECO:0000256" key="4">
    <source>
        <dbReference type="ARBA" id="ARBA00013100"/>
    </source>
</evidence>
<dbReference type="AlphaFoldDB" id="A0A0G4G5F0"/>
<dbReference type="Pfam" id="PF01242">
    <property type="entry name" value="PTPS"/>
    <property type="match status" value="1"/>
</dbReference>
<evidence type="ECO:0000256" key="2">
    <source>
        <dbReference type="ARBA" id="ARBA00005126"/>
    </source>
</evidence>
<dbReference type="Gene3D" id="3.30.479.10">
    <property type="entry name" value="6-pyruvoyl tetrahydropterin synthase/QueD"/>
    <property type="match status" value="1"/>
</dbReference>
<evidence type="ECO:0000256" key="7">
    <source>
        <dbReference type="ARBA" id="ARBA00023007"/>
    </source>
</evidence>
<evidence type="ECO:0000256" key="1">
    <source>
        <dbReference type="ARBA" id="ARBA00001947"/>
    </source>
</evidence>
<keyword evidence="8" id="KW-0456">Lyase</keyword>
<dbReference type="EC" id="4.2.3.12" evidence="4"/>
<dbReference type="UniPathway" id="UPA00849">
    <property type="reaction ID" value="UER00819"/>
</dbReference>
<dbReference type="EMBL" id="CDMZ01000907">
    <property type="protein sequence ID" value="CEM23796.1"/>
    <property type="molecule type" value="Genomic_DNA"/>
</dbReference>
<dbReference type="InterPro" id="IPR007115">
    <property type="entry name" value="6-PTP_synth/QueD"/>
</dbReference>
<evidence type="ECO:0000256" key="5">
    <source>
        <dbReference type="ARBA" id="ARBA00022723"/>
    </source>
</evidence>
<dbReference type="GO" id="GO:0006729">
    <property type="term" value="P:tetrahydrobiopterin biosynthetic process"/>
    <property type="evidence" value="ECO:0007669"/>
    <property type="project" value="UniProtKB-UniPathway"/>
</dbReference>
<evidence type="ECO:0000313" key="9">
    <source>
        <dbReference type="EMBL" id="CEM23796.1"/>
    </source>
</evidence>
<dbReference type="GO" id="GO:0046872">
    <property type="term" value="F:metal ion binding"/>
    <property type="evidence" value="ECO:0007669"/>
    <property type="project" value="UniProtKB-KW"/>
</dbReference>
<sequence>MSTNCRCFDRSVSVSRGQELQSRPSSECYEVAVQSQDYKFSCAHFVAFKGYRERLHGHNYTASLRVSGPLGDDGYVIDFGDLKKALRVLCKEMNEFLIVPEKSDVLQLNCNDKTIEIKCEDGATFCLPRADCLLLPIVHSTAEEIAAYMWQTLCARMGDALRKRQVEV</sequence>
<feature type="non-terminal residue" evidence="9">
    <location>
        <position position="168"/>
    </location>
</feature>
<name>A0A0G4G5F0_9ALVE</name>
<keyword evidence="7" id="KW-0783">Tetrahydrobiopterin biosynthesis</keyword>
<comment type="pathway">
    <text evidence="2">Cofactor biosynthesis; tetrahydrobiopterin biosynthesis; tetrahydrobiopterin from 7,8-dihydroneopterin triphosphate: step 1/3.</text>
</comment>
<dbReference type="SUPFAM" id="SSF55620">
    <property type="entry name" value="Tetrahydrobiopterin biosynthesis enzymes-like"/>
    <property type="match status" value="1"/>
</dbReference>
<dbReference type="InterPro" id="IPR038418">
    <property type="entry name" value="6-PTP_synth/QueD_sf"/>
</dbReference>
<reference evidence="9" key="1">
    <citation type="submission" date="2014-11" db="EMBL/GenBank/DDBJ databases">
        <authorList>
            <person name="Otto D Thomas"/>
            <person name="Naeem Raeece"/>
        </authorList>
    </citation>
    <scope>NUCLEOTIDE SEQUENCE</scope>
</reference>
<keyword evidence="5" id="KW-0479">Metal-binding</keyword>
<comment type="similarity">
    <text evidence="3">Belongs to the PTPS family.</text>
</comment>
<evidence type="ECO:0000256" key="3">
    <source>
        <dbReference type="ARBA" id="ARBA00009164"/>
    </source>
</evidence>
<dbReference type="GO" id="GO:0003874">
    <property type="term" value="F:6-pyruvoyltetrahydropterin synthase activity"/>
    <property type="evidence" value="ECO:0007669"/>
    <property type="project" value="UniProtKB-EC"/>
</dbReference>
<evidence type="ECO:0000256" key="6">
    <source>
        <dbReference type="ARBA" id="ARBA00022833"/>
    </source>
</evidence>
<evidence type="ECO:0000256" key="8">
    <source>
        <dbReference type="ARBA" id="ARBA00023239"/>
    </source>
</evidence>
<proteinExistence type="inferred from homology"/>
<dbReference type="PANTHER" id="PTHR12589">
    <property type="entry name" value="PYRUVOYL TETRAHYDROBIOPTERIN SYNTHASE"/>
    <property type="match status" value="1"/>
</dbReference>
<organism evidence="9">
    <name type="scientific">Chromera velia CCMP2878</name>
    <dbReference type="NCBI Taxonomy" id="1169474"/>
    <lineage>
        <taxon>Eukaryota</taxon>
        <taxon>Sar</taxon>
        <taxon>Alveolata</taxon>
        <taxon>Colpodellida</taxon>
        <taxon>Chromeraceae</taxon>
        <taxon>Chromera</taxon>
    </lineage>
</organism>
<comment type="cofactor">
    <cofactor evidence="1">
        <name>Zn(2+)</name>
        <dbReference type="ChEBI" id="CHEBI:29105"/>
    </cofactor>
</comment>
<gene>
    <name evidence="9" type="ORF">Cvel_20372</name>
</gene>
<dbReference type="PANTHER" id="PTHR12589:SF7">
    <property type="entry name" value="6-PYRUVOYL TETRAHYDROBIOPTERIN SYNTHASE"/>
    <property type="match status" value="1"/>
</dbReference>
<keyword evidence="6" id="KW-0862">Zinc</keyword>
<accession>A0A0G4G5F0</accession>